<dbReference type="AlphaFoldDB" id="A0A9P7YQ52"/>
<keyword evidence="2" id="KW-1185">Reference proteome</keyword>
<evidence type="ECO:0000313" key="1">
    <source>
        <dbReference type="EMBL" id="KAG9237611.1"/>
    </source>
</evidence>
<reference evidence="1" key="1">
    <citation type="journal article" date="2021" name="IMA Fungus">
        <title>Genomic characterization of three marine fungi, including Emericellopsis atlantica sp. nov. with signatures of a generalist lifestyle and marine biomass degradation.</title>
        <authorList>
            <person name="Hagestad O.C."/>
            <person name="Hou L."/>
            <person name="Andersen J.H."/>
            <person name="Hansen E.H."/>
            <person name="Altermark B."/>
            <person name="Li C."/>
            <person name="Kuhnert E."/>
            <person name="Cox R.J."/>
            <person name="Crous P.W."/>
            <person name="Spatafora J.W."/>
            <person name="Lail K."/>
            <person name="Amirebrahimi M."/>
            <person name="Lipzen A."/>
            <person name="Pangilinan J."/>
            <person name="Andreopoulos W."/>
            <person name="Hayes R.D."/>
            <person name="Ng V."/>
            <person name="Grigoriev I.V."/>
            <person name="Jackson S.A."/>
            <person name="Sutton T.D.S."/>
            <person name="Dobson A.D.W."/>
            <person name="Rama T."/>
        </authorList>
    </citation>
    <scope>NUCLEOTIDE SEQUENCE</scope>
    <source>
        <strain evidence="1">TRa018bII</strain>
    </source>
</reference>
<evidence type="ECO:0000313" key="2">
    <source>
        <dbReference type="Proteomes" id="UP000824998"/>
    </source>
</evidence>
<protein>
    <submittedName>
        <fullName evidence="1">Uncharacterized protein</fullName>
    </submittedName>
</protein>
<gene>
    <name evidence="1" type="ORF">BJ875DRAFT_136773</name>
</gene>
<dbReference type="EMBL" id="MU251383">
    <property type="protein sequence ID" value="KAG9237611.1"/>
    <property type="molecule type" value="Genomic_DNA"/>
</dbReference>
<name>A0A9P7YQ52_9HELO</name>
<organism evidence="1 2">
    <name type="scientific">Amylocarpus encephaloides</name>
    <dbReference type="NCBI Taxonomy" id="45428"/>
    <lineage>
        <taxon>Eukaryota</taxon>
        <taxon>Fungi</taxon>
        <taxon>Dikarya</taxon>
        <taxon>Ascomycota</taxon>
        <taxon>Pezizomycotina</taxon>
        <taxon>Leotiomycetes</taxon>
        <taxon>Helotiales</taxon>
        <taxon>Helotiales incertae sedis</taxon>
        <taxon>Amylocarpus</taxon>
    </lineage>
</organism>
<dbReference type="Proteomes" id="UP000824998">
    <property type="component" value="Unassembled WGS sequence"/>
</dbReference>
<accession>A0A9P7YQ52</accession>
<proteinExistence type="predicted"/>
<sequence>MKLEWSRAPCSLCCVELLGFVRCMNASAERYSTRSGTEEEIEFPGASEISNVDSQSHSTVALLGGCPAASSRGSTSLHGTYSSLCVFKLPQAYERATDARKPPYPCFPGSLVVDESLWSATCETFDSLLDHRHRLHGSPDVKIPELRRTTGRTRWNLSLGC</sequence>
<comment type="caution">
    <text evidence="1">The sequence shown here is derived from an EMBL/GenBank/DDBJ whole genome shotgun (WGS) entry which is preliminary data.</text>
</comment>